<dbReference type="InterPro" id="IPR039417">
    <property type="entry name" value="Peptidase_C1A_papain-like"/>
</dbReference>
<dbReference type="InterPro" id="IPR013128">
    <property type="entry name" value="Peptidase_C1A"/>
</dbReference>
<keyword evidence="6" id="KW-1015">Disulfide bond</keyword>
<dbReference type="FunFam" id="3.90.70.10:FF:000067">
    <property type="entry name" value="Senescence-specific cysteine protease"/>
    <property type="match status" value="1"/>
</dbReference>
<feature type="signal peptide" evidence="7">
    <location>
        <begin position="1"/>
        <end position="30"/>
    </location>
</feature>
<dbReference type="InterPro" id="IPR000169">
    <property type="entry name" value="Pept_cys_AS"/>
</dbReference>
<dbReference type="Gramene" id="HORVU.MOREX.r3.6HG0539010.1">
    <property type="protein sequence ID" value="HORVU.MOREX.r3.6HG0539010.1"/>
    <property type="gene ID" value="HORVU.MOREX.r3.6HG0539010"/>
</dbReference>
<dbReference type="InterPro" id="IPR025661">
    <property type="entry name" value="Pept_asp_AS"/>
</dbReference>
<keyword evidence="2" id="KW-0645">Protease</keyword>
<name>A0A8I6YPN0_HORVV</name>
<dbReference type="PRINTS" id="PR00705">
    <property type="entry name" value="PAPAIN"/>
</dbReference>
<feature type="domain" description="Peptidase C1A papain C-terminal" evidence="8">
    <location>
        <begin position="163"/>
        <end position="375"/>
    </location>
</feature>
<evidence type="ECO:0000313" key="11">
    <source>
        <dbReference type="Proteomes" id="UP000011116"/>
    </source>
</evidence>
<evidence type="ECO:0000259" key="9">
    <source>
        <dbReference type="SMART" id="SM00848"/>
    </source>
</evidence>
<dbReference type="InterPro" id="IPR038765">
    <property type="entry name" value="Papain-like_cys_pep_sf"/>
</dbReference>
<keyword evidence="5" id="KW-0788">Thiol protease</keyword>
<dbReference type="PROSITE" id="PS00639">
    <property type="entry name" value="THIOL_PROTEASE_HIS"/>
    <property type="match status" value="1"/>
</dbReference>
<dbReference type="GO" id="GO:0051603">
    <property type="term" value="P:proteolysis involved in protein catabolic process"/>
    <property type="evidence" value="ECO:0000318"/>
    <property type="project" value="GO_Central"/>
</dbReference>
<dbReference type="Gene3D" id="3.90.70.10">
    <property type="entry name" value="Cysteine proteinases"/>
    <property type="match status" value="1"/>
</dbReference>
<dbReference type="RefSeq" id="XP_044950737.1">
    <property type="nucleotide sequence ID" value="XM_045094802.1"/>
</dbReference>
<dbReference type="EnsemblPlants" id="HORVU.MOREX.r3.6HG0539010.1">
    <property type="protein sequence ID" value="HORVU.MOREX.r3.6HG0539010.1"/>
    <property type="gene ID" value="HORVU.MOREX.r3.6HG0539010"/>
</dbReference>
<dbReference type="GeneID" id="123401084"/>
<comment type="similarity">
    <text evidence="1">Belongs to the peptidase C1 family.</text>
</comment>
<gene>
    <name evidence="10" type="primary">LOC123401084</name>
</gene>
<reference evidence="10" key="3">
    <citation type="submission" date="2022-01" db="UniProtKB">
        <authorList>
            <consortium name="EnsemblPlants"/>
        </authorList>
    </citation>
    <scope>IDENTIFICATION</scope>
    <source>
        <strain evidence="10">subsp. vulgare</strain>
    </source>
</reference>
<reference evidence="11" key="1">
    <citation type="journal article" date="2012" name="Nature">
        <title>A physical, genetic and functional sequence assembly of the barley genome.</title>
        <authorList>
            <consortium name="The International Barley Genome Sequencing Consortium"/>
            <person name="Mayer K.F."/>
            <person name="Waugh R."/>
            <person name="Brown J.W."/>
            <person name="Schulman A."/>
            <person name="Langridge P."/>
            <person name="Platzer M."/>
            <person name="Fincher G.B."/>
            <person name="Muehlbauer G.J."/>
            <person name="Sato K."/>
            <person name="Close T.J."/>
            <person name="Wise R.P."/>
            <person name="Stein N."/>
        </authorList>
    </citation>
    <scope>NUCLEOTIDE SEQUENCE [LARGE SCALE GENOMIC DNA]</scope>
    <source>
        <strain evidence="11">cv. Morex</strain>
    </source>
</reference>
<evidence type="ECO:0000256" key="2">
    <source>
        <dbReference type="ARBA" id="ARBA00022670"/>
    </source>
</evidence>
<evidence type="ECO:0000256" key="6">
    <source>
        <dbReference type="ARBA" id="ARBA00023157"/>
    </source>
</evidence>
<dbReference type="SMART" id="SM00848">
    <property type="entry name" value="Inhibitor_I29"/>
    <property type="match status" value="1"/>
</dbReference>
<dbReference type="Proteomes" id="UP000011116">
    <property type="component" value="Chromosome 6H"/>
</dbReference>
<feature type="chain" id="PRO_5035151813" evidence="7">
    <location>
        <begin position="31"/>
        <end position="383"/>
    </location>
</feature>
<dbReference type="CDD" id="cd02248">
    <property type="entry name" value="Peptidase_C1A"/>
    <property type="match status" value="1"/>
</dbReference>
<dbReference type="AlphaFoldDB" id="A0A8I6YPN0"/>
<dbReference type="Pfam" id="PF08246">
    <property type="entry name" value="Inhibitor_I29"/>
    <property type="match status" value="1"/>
</dbReference>
<accession>A0A8I6YPN0</accession>
<protein>
    <submittedName>
        <fullName evidence="10">Uncharacterized protein</fullName>
    </submittedName>
</protein>
<dbReference type="KEGG" id="hvg:123401084"/>
<evidence type="ECO:0000256" key="7">
    <source>
        <dbReference type="SAM" id="SignalP"/>
    </source>
</evidence>
<dbReference type="GO" id="GO:0004197">
    <property type="term" value="F:cysteine-type endopeptidase activity"/>
    <property type="evidence" value="ECO:0000318"/>
    <property type="project" value="GO_Central"/>
</dbReference>
<organism evidence="10 11">
    <name type="scientific">Hordeum vulgare subsp. vulgare</name>
    <name type="common">Domesticated barley</name>
    <dbReference type="NCBI Taxonomy" id="112509"/>
    <lineage>
        <taxon>Eukaryota</taxon>
        <taxon>Viridiplantae</taxon>
        <taxon>Streptophyta</taxon>
        <taxon>Embryophyta</taxon>
        <taxon>Tracheophyta</taxon>
        <taxon>Spermatophyta</taxon>
        <taxon>Magnoliopsida</taxon>
        <taxon>Liliopsida</taxon>
        <taxon>Poales</taxon>
        <taxon>Poaceae</taxon>
        <taxon>BOP clade</taxon>
        <taxon>Pooideae</taxon>
        <taxon>Triticodae</taxon>
        <taxon>Triticeae</taxon>
        <taxon>Hordeinae</taxon>
        <taxon>Hordeum</taxon>
    </lineage>
</organism>
<dbReference type="Gramene" id="HORVU.MOREX.r2.6HG0448290.1">
    <property type="protein sequence ID" value="HORVU.MOREX.r2.6HG0448290.1"/>
    <property type="gene ID" value="HORVU.MOREX.r2.6HG0448290"/>
</dbReference>
<dbReference type="SUPFAM" id="SSF54001">
    <property type="entry name" value="Cysteine proteinases"/>
    <property type="match status" value="1"/>
</dbReference>
<dbReference type="GO" id="GO:0005615">
    <property type="term" value="C:extracellular space"/>
    <property type="evidence" value="ECO:0000318"/>
    <property type="project" value="GO_Central"/>
</dbReference>
<reference evidence="10" key="2">
    <citation type="submission" date="2020-10" db="EMBL/GenBank/DDBJ databases">
        <authorList>
            <person name="Scholz U."/>
            <person name="Mascher M."/>
            <person name="Fiebig A."/>
        </authorList>
    </citation>
    <scope>NUCLEOTIDE SEQUENCE [LARGE SCALE GENOMIC DNA]</scope>
    <source>
        <strain evidence="10">cv. Morex</strain>
    </source>
</reference>
<keyword evidence="3 7" id="KW-0732">Signal</keyword>
<evidence type="ECO:0000256" key="4">
    <source>
        <dbReference type="ARBA" id="ARBA00022801"/>
    </source>
</evidence>
<dbReference type="InterPro" id="IPR013201">
    <property type="entry name" value="Prot_inhib_I29"/>
</dbReference>
<dbReference type="Pfam" id="PF00112">
    <property type="entry name" value="Peptidase_C1"/>
    <property type="match status" value="1"/>
</dbReference>
<dbReference type="PANTHER" id="PTHR12411">
    <property type="entry name" value="CYSTEINE PROTEASE FAMILY C1-RELATED"/>
    <property type="match status" value="1"/>
</dbReference>
<evidence type="ECO:0000256" key="5">
    <source>
        <dbReference type="ARBA" id="ARBA00022807"/>
    </source>
</evidence>
<dbReference type="SMART" id="SM00645">
    <property type="entry name" value="Pept_C1"/>
    <property type="match status" value="1"/>
</dbReference>
<dbReference type="InterPro" id="IPR000668">
    <property type="entry name" value="Peptidase_C1A_C"/>
</dbReference>
<keyword evidence="4" id="KW-0378">Hydrolase</keyword>
<dbReference type="OrthoDB" id="10253408at2759"/>
<proteinExistence type="inferred from homology"/>
<evidence type="ECO:0000259" key="8">
    <source>
        <dbReference type="SMART" id="SM00645"/>
    </source>
</evidence>
<evidence type="ECO:0000256" key="1">
    <source>
        <dbReference type="ARBA" id="ARBA00008455"/>
    </source>
</evidence>
<dbReference type="PROSITE" id="PS00640">
    <property type="entry name" value="THIOL_PROTEASE_ASN"/>
    <property type="match status" value="1"/>
</dbReference>
<dbReference type="InterPro" id="IPR025660">
    <property type="entry name" value="Pept_his_AS"/>
</dbReference>
<evidence type="ECO:0000256" key="3">
    <source>
        <dbReference type="ARBA" id="ARBA00022729"/>
    </source>
</evidence>
<keyword evidence="11" id="KW-1185">Reference proteome</keyword>
<dbReference type="SMR" id="A0A8I6YPN0"/>
<dbReference type="GO" id="GO:0005764">
    <property type="term" value="C:lysosome"/>
    <property type="evidence" value="ECO:0000318"/>
    <property type="project" value="GO_Central"/>
</dbReference>
<feature type="domain" description="Cathepsin propeptide inhibitor" evidence="9">
    <location>
        <begin position="56"/>
        <end position="116"/>
    </location>
</feature>
<evidence type="ECO:0000313" key="10">
    <source>
        <dbReference type="EnsemblPlants" id="HORVU.MOREX.r3.6HG0539010.1"/>
    </source>
</evidence>
<dbReference type="PROSITE" id="PS00139">
    <property type="entry name" value="THIOL_PROTEASE_CYS"/>
    <property type="match status" value="1"/>
</dbReference>
<sequence length="383" mass="41925">MTGHMLSFSTCRCSLLALCVLLAMSCLMLAGCSWDSLPTSDDEHSGNHHDPMLDRFHEWMRVQNKSYSTAAEKARRFKLYKSNMRYIEAVNANATTSGLTYELGEGPFTDISNQEFVALYTGQIPAGEHGEYGEQDEQIIATHIGPVGRAGKNTVYANFSASAPRSMDWRKRGAVTPVKDQGKCGCCWAFSTVAAIEGIHKIKRGILMSLSEQQLLDCDREERGCNGGRTNKAFEWVEKNGGITATSSYRYKAAEGGCLKNRKPAAKISGSILVKSNNEVLLMNAVAKQPVAVSISVHGRHFPHYKRGTYNGPCGASLNHAVTIVGYGGRNGARYWIVKNSWGAKWGAKGYIIMKRETKNPSGQCGIATFPVFPLMEAGRSTD</sequence>